<dbReference type="EMBL" id="MIHH01000027">
    <property type="protein sequence ID" value="OIQ07778.1"/>
    <property type="molecule type" value="Genomic_DNA"/>
</dbReference>
<reference evidence="1 2" key="1">
    <citation type="submission" date="2016-08" db="EMBL/GenBank/DDBJ databases">
        <title>Genome-based comparison of Moorella thermoacetic strains.</title>
        <authorList>
            <person name="Poehlein A."/>
            <person name="Bengelsdorf F.R."/>
            <person name="Esser C."/>
            <person name="Duerre P."/>
            <person name="Daniel R."/>
        </authorList>
    </citation>
    <scope>NUCLEOTIDE SEQUENCE [LARGE SCALE GENOMIC DNA]</scope>
    <source>
        <strain evidence="1 2">DSM 11768</strain>
    </source>
</reference>
<dbReference type="RefSeq" id="WP_177224012.1">
    <property type="nucleotide sequence ID" value="NZ_MIHH01000027.1"/>
</dbReference>
<evidence type="ECO:0000313" key="2">
    <source>
        <dbReference type="Proteomes" id="UP000182743"/>
    </source>
</evidence>
<organism evidence="1 2">
    <name type="scientific">Neomoorella thermoacetica</name>
    <name type="common">Clostridium thermoaceticum</name>
    <dbReference type="NCBI Taxonomy" id="1525"/>
    <lineage>
        <taxon>Bacteria</taxon>
        <taxon>Bacillati</taxon>
        <taxon>Bacillota</taxon>
        <taxon>Clostridia</taxon>
        <taxon>Neomoorellales</taxon>
        <taxon>Neomoorellaceae</taxon>
        <taxon>Neomoorella</taxon>
    </lineage>
</organism>
<protein>
    <recommendedName>
        <fullName evidence="3">CRISPR-associated protein Csc3</fullName>
    </recommendedName>
</protein>
<dbReference type="AlphaFoldDB" id="A0A1J5JE22"/>
<evidence type="ECO:0008006" key="3">
    <source>
        <dbReference type="Google" id="ProtNLM"/>
    </source>
</evidence>
<evidence type="ECO:0000313" key="1">
    <source>
        <dbReference type="EMBL" id="OIQ07778.1"/>
    </source>
</evidence>
<name>A0A1J5JE22_NEOTH</name>
<comment type="caution">
    <text evidence="1">The sequence shown here is derived from an EMBL/GenBank/DDBJ whole genome shotgun (WGS) entry which is preliminary data.</text>
</comment>
<dbReference type="InterPro" id="IPR017589">
    <property type="entry name" value="CRISPR-assoc_prot_Cas10d/Csc3"/>
</dbReference>
<sequence length="909" mass="103465">MNLAMLKSKLADRELNDYNRYILASLAPWQDREQSGGRTGSTVAEHLAGGVLVLFTLRKILALNELETRLLVAAYTLHDLNKLAGKPAALGQLANDRQWMGEMVVTLGVDRFFPAWQEYYGDLISLIRTHSGHQSLYGYDLIPAAGKTRLEPKRIRELTYLIRAVDIIDLSHHFDEREKKQQFLSLLNSFSLPQFRWISHKLCEHRGVLSNIIHNQVIQFLQELGARPLLVYPEGVWYLLPANNPLPPRPEIMAGVAAQVKQYLDDFKVGDLDKVIQTTKDGIKINGSVVGRIPVASALTKVEELAYKRKPKFEEHYNKLRERLTREGVDLDNYLARKNLRLFQTQDDIVAGELIRATYNLLNTHCQNVKDPWQALFKSLNVDPDTFAIFNGLYDRPFMIAANLPYDNQTLRQELMQIWEEQWPAPEKGLPANGEAVFIQKYLQDTLVIKTGTDDSYNPSGMKEYLSAYIEGRHQQDCSGAFSGATEKMLSLQVPDGMQVQQFSNRLPGGAPMEPKRYISAISREQFFIERIVFRSAGPKSKKTVYLHFMPRQFIPWVQLDLVKQELGELLGHQDALLGIDDAAFKEGKAKLFREGLRATKRQGLSVPRFAETVAGIITMPVYLDAGTAGKRTLQALEYGARLALEFNLKVLISESIIPPLTASDFDFLYIDSIPWQLAAFFSARTLSRGETREFLTLIDALRHVDIALRKDISDGLLLELIQESMSRPLGLFTAIDRALERKERVVKSGARDVSLRVLESITRDIETVLAIIERRLPMAEVSSYLKEMAALAWQGGLRGKSLERNSLLFPLNTIFDYLRRDVATFDREAQQAVLAEYIFDYLERTKEYAGQRLAENATAFVTLFFRMLDDVFQGKVNRALDMEKDLKAAFLYYVRNQIKQAANKKQNQ</sequence>
<dbReference type="Proteomes" id="UP000182743">
    <property type="component" value="Unassembled WGS sequence"/>
</dbReference>
<proteinExistence type="predicted"/>
<gene>
    <name evidence="1" type="ORF">MOOR_26170</name>
</gene>
<accession>A0A1J5JE22</accession>
<dbReference type="NCBIfam" id="TIGR03174">
    <property type="entry name" value="cas_Csc3"/>
    <property type="match status" value="1"/>
</dbReference>